<feature type="signal peptide" evidence="1">
    <location>
        <begin position="1"/>
        <end position="39"/>
    </location>
</feature>
<feature type="chain" id="PRO_5046003932" evidence="1">
    <location>
        <begin position="40"/>
        <end position="178"/>
    </location>
</feature>
<evidence type="ECO:0000313" key="3">
    <source>
        <dbReference type="Proteomes" id="UP001550210"/>
    </source>
</evidence>
<organism evidence="2 3">
    <name type="scientific">Streptomyces ossamyceticus</name>
    <dbReference type="NCBI Taxonomy" id="249581"/>
    <lineage>
        <taxon>Bacteria</taxon>
        <taxon>Bacillati</taxon>
        <taxon>Actinomycetota</taxon>
        <taxon>Actinomycetes</taxon>
        <taxon>Kitasatosporales</taxon>
        <taxon>Streptomycetaceae</taxon>
        <taxon>Streptomyces</taxon>
    </lineage>
</organism>
<dbReference type="RefSeq" id="WP_355399231.1">
    <property type="nucleotide sequence ID" value="NZ_JBEXPZ010000033.1"/>
</dbReference>
<proteinExistence type="predicted"/>
<dbReference type="EMBL" id="JBEXPZ010000033">
    <property type="protein sequence ID" value="MET9847781.1"/>
    <property type="molecule type" value="Genomic_DNA"/>
</dbReference>
<comment type="caution">
    <text evidence="2">The sequence shown here is derived from an EMBL/GenBank/DDBJ whole genome shotgun (WGS) entry which is preliminary data.</text>
</comment>
<name>A0ABV2V1U3_9ACTN</name>
<keyword evidence="1" id="KW-0732">Signal</keyword>
<reference evidence="2 3" key="1">
    <citation type="submission" date="2024-06" db="EMBL/GenBank/DDBJ databases">
        <title>The Natural Products Discovery Center: Release of the First 8490 Sequenced Strains for Exploring Actinobacteria Biosynthetic Diversity.</title>
        <authorList>
            <person name="Kalkreuter E."/>
            <person name="Kautsar S.A."/>
            <person name="Yang D."/>
            <person name="Bader C.D."/>
            <person name="Teijaro C.N."/>
            <person name="Fluegel L."/>
            <person name="Davis C.M."/>
            <person name="Simpson J.R."/>
            <person name="Lauterbach L."/>
            <person name="Steele A.D."/>
            <person name="Gui C."/>
            <person name="Meng S."/>
            <person name="Li G."/>
            <person name="Viehrig K."/>
            <person name="Ye F."/>
            <person name="Su P."/>
            <person name="Kiefer A.F."/>
            <person name="Nichols A."/>
            <person name="Cepeda A.J."/>
            <person name="Yan W."/>
            <person name="Fan B."/>
            <person name="Jiang Y."/>
            <person name="Adhikari A."/>
            <person name="Zheng C.-J."/>
            <person name="Schuster L."/>
            <person name="Cowan T.M."/>
            <person name="Smanski M.J."/>
            <person name="Chevrette M.G."/>
            <person name="De Carvalho L.P.S."/>
            <person name="Shen B."/>
        </authorList>
    </citation>
    <scope>NUCLEOTIDE SEQUENCE [LARGE SCALE GENOMIC DNA]</scope>
    <source>
        <strain evidence="2 3">NPDC006434</strain>
    </source>
</reference>
<evidence type="ECO:0000256" key="1">
    <source>
        <dbReference type="SAM" id="SignalP"/>
    </source>
</evidence>
<keyword evidence="3" id="KW-1185">Reference proteome</keyword>
<sequence>MKALFARRKSARSVPASRSLLRRALVLPAAAVVAVPALATEAQAGHQRTVNGSVAMRIMDHETFGANAVCNRSFDLKPAVVTVGGHVRVKAWAKCGGEIRVEVHYKLTLDPNGVVRVTEGIVKFFEGDSENTGDLDGASAFAHMILFPGLSLSTNVHVQNWNEGQPDDKADVRLTVRN</sequence>
<evidence type="ECO:0000313" key="2">
    <source>
        <dbReference type="EMBL" id="MET9847781.1"/>
    </source>
</evidence>
<accession>A0ABV2V1U3</accession>
<dbReference type="Proteomes" id="UP001550210">
    <property type="component" value="Unassembled WGS sequence"/>
</dbReference>
<protein>
    <submittedName>
        <fullName evidence="2">Uncharacterized protein</fullName>
    </submittedName>
</protein>
<gene>
    <name evidence="2" type="ORF">ABZZ21_25175</name>
</gene>